<evidence type="ECO:0008006" key="4">
    <source>
        <dbReference type="Google" id="ProtNLM"/>
    </source>
</evidence>
<evidence type="ECO:0000313" key="2">
    <source>
        <dbReference type="EMBL" id="TQJ13960.1"/>
    </source>
</evidence>
<feature type="region of interest" description="Disordered" evidence="1">
    <location>
        <begin position="1"/>
        <end position="43"/>
    </location>
</feature>
<gene>
    <name evidence="2" type="ORF">FB459_1398</name>
</gene>
<reference evidence="2 3" key="1">
    <citation type="submission" date="2019-06" db="EMBL/GenBank/DDBJ databases">
        <title>Sequencing the genomes of 1000 actinobacteria strains.</title>
        <authorList>
            <person name="Klenk H.-P."/>
        </authorList>
    </citation>
    <scope>NUCLEOTIDE SEQUENCE [LARGE SCALE GENOMIC DNA]</scope>
    <source>
        <strain evidence="2 3">DSM 19828</strain>
    </source>
</reference>
<evidence type="ECO:0000256" key="1">
    <source>
        <dbReference type="SAM" id="MobiDB-lite"/>
    </source>
</evidence>
<comment type="caution">
    <text evidence="2">The sequence shown here is derived from an EMBL/GenBank/DDBJ whole genome shotgun (WGS) entry which is preliminary data.</text>
</comment>
<accession>A0A542EF91</accession>
<proteinExistence type="predicted"/>
<organism evidence="2 3">
    <name type="scientific">Yimella lutea</name>
    <dbReference type="NCBI Taxonomy" id="587872"/>
    <lineage>
        <taxon>Bacteria</taxon>
        <taxon>Bacillati</taxon>
        <taxon>Actinomycetota</taxon>
        <taxon>Actinomycetes</taxon>
        <taxon>Micrococcales</taxon>
        <taxon>Dermacoccaceae</taxon>
        <taxon>Yimella</taxon>
    </lineage>
</organism>
<name>A0A542EF91_9MICO</name>
<dbReference type="AlphaFoldDB" id="A0A542EF91"/>
<sequence>MTDPTALPNFPTSGNQNGNPSEPQAQEGQPVFAGPNDESPARDRVVEALRSVGLNPEVDEDGDVSYLLPAGEDAPEGTPEQQLFVRAIDGEPAMIRVFGQWQIGDDVPADLNKRLLAANDITLSLNIIKAGIANGNLVVTGEHLITPESDLPMLLQSTTQMVVHAVQMWHQAATSDGPHAATGGEGDGLNGQA</sequence>
<dbReference type="RefSeq" id="WP_141927914.1">
    <property type="nucleotide sequence ID" value="NZ_BAABCI010000002.1"/>
</dbReference>
<protein>
    <recommendedName>
        <fullName evidence="4">Sensory transduction regulator</fullName>
    </recommendedName>
</protein>
<dbReference type="OrthoDB" id="1072676at2"/>
<feature type="compositionally biased region" description="Gly residues" evidence="1">
    <location>
        <begin position="183"/>
        <end position="193"/>
    </location>
</feature>
<keyword evidence="3" id="KW-1185">Reference proteome</keyword>
<evidence type="ECO:0000313" key="3">
    <source>
        <dbReference type="Proteomes" id="UP000320806"/>
    </source>
</evidence>
<dbReference type="Proteomes" id="UP000320806">
    <property type="component" value="Unassembled WGS sequence"/>
</dbReference>
<dbReference type="EMBL" id="VFMO01000001">
    <property type="protein sequence ID" value="TQJ13960.1"/>
    <property type="molecule type" value="Genomic_DNA"/>
</dbReference>
<feature type="region of interest" description="Disordered" evidence="1">
    <location>
        <begin position="173"/>
        <end position="193"/>
    </location>
</feature>
<feature type="compositionally biased region" description="Polar residues" evidence="1">
    <location>
        <begin position="10"/>
        <end position="27"/>
    </location>
</feature>